<dbReference type="InParanoid" id="A0A2P5ETP6"/>
<keyword evidence="1" id="KW-0812">Transmembrane</keyword>
<gene>
    <name evidence="3" type="ORF">TorRG33x02_153030</name>
</gene>
<feature type="transmembrane region" description="Helical" evidence="1">
    <location>
        <begin position="146"/>
        <end position="169"/>
    </location>
</feature>
<feature type="transmembrane region" description="Helical" evidence="1">
    <location>
        <begin position="81"/>
        <end position="100"/>
    </location>
</feature>
<reference evidence="4" key="1">
    <citation type="submission" date="2016-06" db="EMBL/GenBank/DDBJ databases">
        <title>Parallel loss of symbiosis genes in relatives of nitrogen-fixing non-legume Parasponia.</title>
        <authorList>
            <person name="Van Velzen R."/>
            <person name="Holmer R."/>
            <person name="Bu F."/>
            <person name="Rutten L."/>
            <person name="Van Zeijl A."/>
            <person name="Liu W."/>
            <person name="Santuari L."/>
            <person name="Cao Q."/>
            <person name="Sharma T."/>
            <person name="Shen D."/>
            <person name="Roswanjaya Y."/>
            <person name="Wardhani T."/>
            <person name="Kalhor M.S."/>
            <person name="Jansen J."/>
            <person name="Van den Hoogen J."/>
            <person name="Gungor B."/>
            <person name="Hartog M."/>
            <person name="Hontelez J."/>
            <person name="Verver J."/>
            <person name="Yang W.-C."/>
            <person name="Schijlen E."/>
            <person name="Repin R."/>
            <person name="Schilthuizen M."/>
            <person name="Schranz E."/>
            <person name="Heidstra R."/>
            <person name="Miyata K."/>
            <person name="Fedorova E."/>
            <person name="Kohlen W."/>
            <person name="Bisseling T."/>
            <person name="Smit S."/>
            <person name="Geurts R."/>
        </authorList>
    </citation>
    <scope>NUCLEOTIDE SEQUENCE [LARGE SCALE GENOMIC DNA]</scope>
    <source>
        <strain evidence="4">cv. RG33-2</strain>
    </source>
</reference>
<name>A0A2P5ETP6_TREOI</name>
<dbReference type="OrthoDB" id="1689146at2759"/>
<keyword evidence="1" id="KW-0472">Membrane</keyword>
<dbReference type="InterPro" id="IPR025315">
    <property type="entry name" value="DUF4220"/>
</dbReference>
<feature type="transmembrane region" description="Helical" evidence="1">
    <location>
        <begin position="334"/>
        <end position="356"/>
    </location>
</feature>
<dbReference type="Pfam" id="PF13968">
    <property type="entry name" value="DUF4220"/>
    <property type="match status" value="1"/>
</dbReference>
<feature type="domain" description="DUF4220" evidence="2">
    <location>
        <begin position="52"/>
        <end position="404"/>
    </location>
</feature>
<evidence type="ECO:0000313" key="3">
    <source>
        <dbReference type="EMBL" id="PON88920.1"/>
    </source>
</evidence>
<dbReference type="AlphaFoldDB" id="A0A2P5ETP6"/>
<organism evidence="3 4">
    <name type="scientific">Trema orientale</name>
    <name type="common">Charcoal tree</name>
    <name type="synonym">Celtis orientalis</name>
    <dbReference type="NCBI Taxonomy" id="63057"/>
    <lineage>
        <taxon>Eukaryota</taxon>
        <taxon>Viridiplantae</taxon>
        <taxon>Streptophyta</taxon>
        <taxon>Embryophyta</taxon>
        <taxon>Tracheophyta</taxon>
        <taxon>Spermatophyta</taxon>
        <taxon>Magnoliopsida</taxon>
        <taxon>eudicotyledons</taxon>
        <taxon>Gunneridae</taxon>
        <taxon>Pentapetalae</taxon>
        <taxon>rosids</taxon>
        <taxon>fabids</taxon>
        <taxon>Rosales</taxon>
        <taxon>Cannabaceae</taxon>
        <taxon>Trema</taxon>
    </lineage>
</organism>
<dbReference type="Proteomes" id="UP000237000">
    <property type="component" value="Unassembled WGS sequence"/>
</dbReference>
<dbReference type="InterPro" id="IPR007658">
    <property type="entry name" value="DUF594"/>
</dbReference>
<proteinExistence type="predicted"/>
<evidence type="ECO:0000313" key="4">
    <source>
        <dbReference type="Proteomes" id="UP000237000"/>
    </source>
</evidence>
<dbReference type="PANTHER" id="PTHR31325">
    <property type="entry name" value="OS01G0798800 PROTEIN-RELATED"/>
    <property type="match status" value="1"/>
</dbReference>
<feature type="transmembrane region" description="Helical" evidence="1">
    <location>
        <begin position="121"/>
        <end position="140"/>
    </location>
</feature>
<evidence type="ECO:0000259" key="2">
    <source>
        <dbReference type="Pfam" id="PF13968"/>
    </source>
</evidence>
<comment type="caution">
    <text evidence="3">The sequence shown here is derived from an EMBL/GenBank/DDBJ whole genome shotgun (WGS) entry which is preliminary data.</text>
</comment>
<keyword evidence="4" id="KW-1185">Reference proteome</keyword>
<protein>
    <recommendedName>
        <fullName evidence="2">DUF4220 domain-containing protein</fullName>
    </recommendedName>
</protein>
<dbReference type="STRING" id="63057.A0A2P5ETP6"/>
<feature type="transmembrane region" description="Helical" evidence="1">
    <location>
        <begin position="46"/>
        <end position="69"/>
    </location>
</feature>
<dbReference type="Pfam" id="PF04578">
    <property type="entry name" value="DUF594"/>
    <property type="match status" value="1"/>
</dbReference>
<keyword evidence="1" id="KW-1133">Transmembrane helix</keyword>
<evidence type="ECO:0000256" key="1">
    <source>
        <dbReference type="SAM" id="Phobius"/>
    </source>
</evidence>
<sequence length="712" mass="82190">MTQIIPKSFRKAWSESEIRVAVLVSLILQSILIMKGDRRKYSTNIWIRFIVWLAYLFADWVATLSIGALSNLQGDESDATSASQSYIITSFWAPFLLLHLGGPDTITAYSFEDNELWWRNFVVLSGQVGVAFYIFLNAWSNNRLNFLSVPILVAGIIKFGERIWVLMCASSEHFRKSMLPSPDPGPNYARYMDEYESRKAEGFKVSSERIIEAPTVGHTHHNYLYNVIPKNDSNNLQDAYYYFEIFKCLFADLILSIHDIVNSQSFFQERSYKEAFRVIEIELGFMYDMFYTKAVVIYSVVGGFLRFFSFSCVICVSLAFLITDKQDYTGADIVITYILLAGAIILEIYAVVLLLFSDWTMLWLIKHKNRSVVHLLYQAITSISPSKEKSKRWSNTIGQFNLIRLCLKDKPANRCRFYHKVISTYDHLLFRFRHGKLSIPDELKELIFQQLLMKSRSTADLSAGRESCDHRGEWVLKNEKCDHILKWIISREFDQTILLWHIATDLCYDHDLNGNSYATSKPKENSPQSRSLWLSEYMMYILVMRPFMLPNGIGQIRFQDTCAEAIEFFHGKKSIANADKARGGLRRVSTEIPPSEVKGDRSKSVLFDACGLAKALQSLETEHNWNREKKWELISHVWLEILSYAASQCQRNQHAQQLRRGGELLTHVWLLMAHLGITKQFQITDGHASVGFKTIFAAEDWPKNIQKFSQNN</sequence>
<dbReference type="EMBL" id="JXTC01000100">
    <property type="protein sequence ID" value="PON88920.1"/>
    <property type="molecule type" value="Genomic_DNA"/>
</dbReference>
<feature type="transmembrane region" description="Helical" evidence="1">
    <location>
        <begin position="295"/>
        <end position="322"/>
    </location>
</feature>
<accession>A0A2P5ETP6</accession>